<reference evidence="16" key="1">
    <citation type="submission" date="2025-08" db="UniProtKB">
        <authorList>
            <consortium name="Ensembl"/>
        </authorList>
    </citation>
    <scope>IDENTIFICATION</scope>
</reference>
<evidence type="ECO:0000313" key="16">
    <source>
        <dbReference type="Ensembl" id="ENSCPBP00000006567.1"/>
    </source>
</evidence>
<dbReference type="GO" id="GO:0035973">
    <property type="term" value="P:aggrephagy"/>
    <property type="evidence" value="ECO:0007669"/>
    <property type="project" value="TreeGrafter"/>
</dbReference>
<comment type="catalytic activity">
    <reaction evidence="11">
        <text>[protein]-C-terminal L-amino acid-glycyl-phosphatidylethanolamide + H2O = [protein]-C-terminal L-amino acid-glycine + a 1,2-diacyl-sn-glycero-3-phosphoethanolamine</text>
        <dbReference type="Rhea" id="RHEA:67548"/>
        <dbReference type="Rhea" id="RHEA-COMP:17323"/>
        <dbReference type="Rhea" id="RHEA-COMP:17324"/>
        <dbReference type="ChEBI" id="CHEBI:15377"/>
        <dbReference type="ChEBI" id="CHEBI:64612"/>
        <dbReference type="ChEBI" id="CHEBI:172940"/>
        <dbReference type="ChEBI" id="CHEBI:172941"/>
    </reaction>
    <physiologicalReaction direction="left-to-right" evidence="11">
        <dbReference type="Rhea" id="RHEA:67549"/>
    </physiologicalReaction>
</comment>
<dbReference type="GO" id="GO:0034497">
    <property type="term" value="P:protein localization to phagophore assembly site"/>
    <property type="evidence" value="ECO:0007669"/>
    <property type="project" value="Ensembl"/>
</dbReference>
<dbReference type="GO" id="GO:0005654">
    <property type="term" value="C:nucleoplasm"/>
    <property type="evidence" value="ECO:0007669"/>
    <property type="project" value="Ensembl"/>
</dbReference>
<dbReference type="GO" id="GO:0004197">
    <property type="term" value="F:cysteine-type endopeptidase activity"/>
    <property type="evidence" value="ECO:0007669"/>
    <property type="project" value="TreeGrafter"/>
</dbReference>
<feature type="transmembrane region" description="Helical" evidence="14">
    <location>
        <begin position="579"/>
        <end position="596"/>
    </location>
</feature>
<dbReference type="InterPro" id="IPR046792">
    <property type="entry name" value="Peptidase_C54_cat"/>
</dbReference>
<sequence length="688" mass="76414">MPGFVPWASCCVVSSSPARVQMPFSCSGVEGWGADLGEVTGCVCVCDIHPSVLTVSILPENNPLSLVAQQLCFPGNARALASRPRHPENTVRARPAFSMNSVSPASVQYVSQDELRHSDGRKLFNPRAGSQEGSCNGLFPGGAQSGQPSEPDEVDKIKNKLLSAWNNVKYGWTVKTKTNFSKLSPIYLFGHVYCFEVEEDVERFQKDFASRIWLTYRREFPQLEGTVWTTDCGWGCMLRSGQMILAQGLLLHFLGRNWTWPDALFTTNLVEMDPMKPVSPARQQLPALTVDRGRDPWSIWAPPRPLSPEELEKERSHRTIVSWFADHPRAPFGIHRLVELGRSSGKKAGDWYGPSIAAHIVRKAVEGCSEASSLAVYVSQDCTVYKGDVARLVSGSDGRTMPDPGARRKAVIILVPMRLGGETLNPVYVDCVKELLKLELCIGIIGGKPKHSLYFVGYQDDFLLYLDPHYCQPFVDTTKENFPLESFHCSSPRKMAFSKMDPSCTIGFYARDGQELDTLCLELTRVLNSSSAKEKYPMFTVTEGQAQEYGLAELCSRFSQQTVQLPKRSKAKKASSDEFVFLCCFLVLLILLVFAGRGRKRVIWLLQPLRRPCTMSDAIGRGAKHPIPAMSTLPQTHSCLPEEDPSNSALPFQPRGNQSWAFGQKAPEGGQPLIRVVLNTHLTPEALH</sequence>
<dbReference type="GO" id="GO:0005739">
    <property type="term" value="C:mitochondrion"/>
    <property type="evidence" value="ECO:0007669"/>
    <property type="project" value="Ensembl"/>
</dbReference>
<keyword evidence="14" id="KW-0472">Membrane</keyword>
<dbReference type="InterPro" id="IPR038765">
    <property type="entry name" value="Papain-like_cys_pep_sf"/>
</dbReference>
<comment type="subcellular location">
    <subcellularLocation>
        <location evidence="1 12">Cytoplasm</location>
    </subcellularLocation>
</comment>
<keyword evidence="5 12" id="KW-0645">Protease</keyword>
<reference evidence="16" key="2">
    <citation type="submission" date="2025-09" db="UniProtKB">
        <authorList>
            <consortium name="Ensembl"/>
        </authorList>
    </citation>
    <scope>IDENTIFICATION</scope>
</reference>
<evidence type="ECO:0000256" key="13">
    <source>
        <dbReference type="SAM" id="MobiDB-lite"/>
    </source>
</evidence>
<dbReference type="Proteomes" id="UP000694380">
    <property type="component" value="Unplaced"/>
</dbReference>
<evidence type="ECO:0000256" key="11">
    <source>
        <dbReference type="ARBA" id="ARBA00029362"/>
    </source>
</evidence>
<evidence type="ECO:0000256" key="3">
    <source>
        <dbReference type="ARBA" id="ARBA00022448"/>
    </source>
</evidence>
<keyword evidence="17" id="KW-1185">Reference proteome</keyword>
<dbReference type="GO" id="GO:0034727">
    <property type="term" value="P:piecemeal microautophagy of the nucleus"/>
    <property type="evidence" value="ECO:0007669"/>
    <property type="project" value="TreeGrafter"/>
</dbReference>
<keyword evidence="3" id="KW-0813">Transport</keyword>
<dbReference type="GeneTree" id="ENSGT00530000063000"/>
<keyword evidence="8 12" id="KW-0653">Protein transport</keyword>
<dbReference type="EC" id="3.4.22.-" evidence="12"/>
<evidence type="ECO:0000313" key="17">
    <source>
        <dbReference type="Proteomes" id="UP000694380"/>
    </source>
</evidence>
<evidence type="ECO:0000256" key="1">
    <source>
        <dbReference type="ARBA" id="ARBA00004496"/>
    </source>
</evidence>
<evidence type="ECO:0000256" key="4">
    <source>
        <dbReference type="ARBA" id="ARBA00022490"/>
    </source>
</evidence>
<dbReference type="GO" id="GO:0015031">
    <property type="term" value="P:protein transport"/>
    <property type="evidence" value="ECO:0007669"/>
    <property type="project" value="UniProtKB-KW"/>
</dbReference>
<evidence type="ECO:0000256" key="9">
    <source>
        <dbReference type="ARBA" id="ARBA00023006"/>
    </source>
</evidence>
<keyword evidence="14" id="KW-0812">Transmembrane</keyword>
<dbReference type="GO" id="GO:0000423">
    <property type="term" value="P:mitophagy"/>
    <property type="evidence" value="ECO:0007669"/>
    <property type="project" value="Ensembl"/>
</dbReference>
<proteinExistence type="inferred from homology"/>
<evidence type="ECO:0000256" key="6">
    <source>
        <dbReference type="ARBA" id="ARBA00022801"/>
    </source>
</evidence>
<dbReference type="PANTHER" id="PTHR22624">
    <property type="entry name" value="CYSTEINE PROTEASE ATG4"/>
    <property type="match status" value="1"/>
</dbReference>
<evidence type="ECO:0000256" key="2">
    <source>
        <dbReference type="ARBA" id="ARBA00010958"/>
    </source>
</evidence>
<dbReference type="GO" id="GO:0019786">
    <property type="term" value="F:protein-phosphatidylethanolamide deconjugating activity"/>
    <property type="evidence" value="ECO:0007669"/>
    <property type="project" value="InterPro"/>
</dbReference>
<organism evidence="16 17">
    <name type="scientific">Chrysemys picta bellii</name>
    <name type="common">Western painted turtle</name>
    <name type="synonym">Emys bellii</name>
    <dbReference type="NCBI Taxonomy" id="8478"/>
    <lineage>
        <taxon>Eukaryota</taxon>
        <taxon>Metazoa</taxon>
        <taxon>Chordata</taxon>
        <taxon>Craniata</taxon>
        <taxon>Vertebrata</taxon>
        <taxon>Euteleostomi</taxon>
        <taxon>Archelosauria</taxon>
        <taxon>Testudinata</taxon>
        <taxon>Testudines</taxon>
        <taxon>Cryptodira</taxon>
        <taxon>Durocryptodira</taxon>
        <taxon>Testudinoidea</taxon>
        <taxon>Emydidae</taxon>
        <taxon>Chrysemys</taxon>
    </lineage>
</organism>
<evidence type="ECO:0000259" key="15">
    <source>
        <dbReference type="Pfam" id="PF03416"/>
    </source>
</evidence>
<comment type="similarity">
    <text evidence="2 12">Belongs to the peptidase C54 family.</text>
</comment>
<feature type="domain" description="Peptidase C54 catalytic" evidence="15">
    <location>
        <begin position="202"/>
        <end position="520"/>
    </location>
</feature>
<keyword evidence="9 12" id="KW-0072">Autophagy</keyword>
<name>A0A8C3FC01_CHRPI</name>
<dbReference type="SUPFAM" id="SSF54001">
    <property type="entry name" value="Cysteine proteinases"/>
    <property type="match status" value="1"/>
</dbReference>
<evidence type="ECO:0000256" key="12">
    <source>
        <dbReference type="RuleBase" id="RU363115"/>
    </source>
</evidence>
<evidence type="ECO:0000256" key="14">
    <source>
        <dbReference type="SAM" id="Phobius"/>
    </source>
</evidence>
<evidence type="ECO:0000256" key="7">
    <source>
        <dbReference type="ARBA" id="ARBA00022807"/>
    </source>
</evidence>
<comment type="function">
    <text evidence="12">Cysteine protease that plays a key role in autophagy by mediating both proteolytic activation and delipidation of ATG8 family proteins.</text>
</comment>
<evidence type="ECO:0000256" key="8">
    <source>
        <dbReference type="ARBA" id="ARBA00022927"/>
    </source>
</evidence>
<protein>
    <recommendedName>
        <fullName evidence="12">Cysteine protease</fullName>
        <ecNumber evidence="12">3.4.22.-</ecNumber>
    </recommendedName>
</protein>
<feature type="region of interest" description="Disordered" evidence="13">
    <location>
        <begin position="120"/>
        <end position="153"/>
    </location>
</feature>
<dbReference type="InterPro" id="IPR005078">
    <property type="entry name" value="Peptidase_C54"/>
</dbReference>
<keyword evidence="4 12" id="KW-0963">Cytoplasm</keyword>
<dbReference type="AlphaFoldDB" id="A0A8C3FC01"/>
<keyword evidence="14" id="KW-1133">Transmembrane helix</keyword>
<evidence type="ECO:0000256" key="5">
    <source>
        <dbReference type="ARBA" id="ARBA00022670"/>
    </source>
</evidence>
<evidence type="ECO:0000256" key="10">
    <source>
        <dbReference type="ARBA" id="ARBA00029289"/>
    </source>
</evidence>
<dbReference type="Ensembl" id="ENSCPBT00000007928.1">
    <property type="protein sequence ID" value="ENSCPBP00000006567.1"/>
    <property type="gene ID" value="ENSCPBG00000005212.1"/>
</dbReference>
<dbReference type="Pfam" id="PF03416">
    <property type="entry name" value="Peptidase_C54"/>
    <property type="match status" value="1"/>
</dbReference>
<keyword evidence="7" id="KW-0788">Thiol protease</keyword>
<comment type="catalytic activity">
    <reaction evidence="10">
        <text>[protein]-C-terminal L-amino acid-glycyl-phosphatidylserine + H2O = [protein]-C-terminal L-amino acid-glycine + a 1,2-diacyl-sn-glycero-3-phospho-L-serine</text>
        <dbReference type="Rhea" id="RHEA:67576"/>
        <dbReference type="Rhea" id="RHEA-COMP:17324"/>
        <dbReference type="Rhea" id="RHEA-COMP:17326"/>
        <dbReference type="ChEBI" id="CHEBI:15377"/>
        <dbReference type="ChEBI" id="CHEBI:57262"/>
        <dbReference type="ChEBI" id="CHEBI:172940"/>
        <dbReference type="ChEBI" id="CHEBI:172942"/>
    </reaction>
    <physiologicalReaction direction="left-to-right" evidence="10">
        <dbReference type="Rhea" id="RHEA:67577"/>
    </physiologicalReaction>
</comment>
<accession>A0A8C3FC01</accession>
<keyword evidence="6 12" id="KW-0378">Hydrolase</keyword>
<gene>
    <name evidence="16" type="primary">ATG4D</name>
</gene>
<dbReference type="GO" id="GO:0016485">
    <property type="term" value="P:protein processing"/>
    <property type="evidence" value="ECO:0007669"/>
    <property type="project" value="TreeGrafter"/>
</dbReference>
<dbReference type="PANTHER" id="PTHR22624:SF36">
    <property type="entry name" value="CYSTEINE PROTEASE ATG4D"/>
    <property type="match status" value="1"/>
</dbReference>